<keyword evidence="17" id="KW-1185">Reference proteome</keyword>
<accession>A0A8C5M9W0</accession>
<dbReference type="PROSITE" id="PS50804">
    <property type="entry name" value="SCAN_BOX"/>
    <property type="match status" value="1"/>
</dbReference>
<keyword evidence="7" id="KW-0862">Zinc</keyword>
<dbReference type="PROSITE" id="PS00028">
    <property type="entry name" value="ZINC_FINGER_C2H2_1"/>
    <property type="match status" value="9"/>
</dbReference>
<evidence type="ECO:0000259" key="14">
    <source>
        <dbReference type="PROSITE" id="PS50157"/>
    </source>
</evidence>
<feature type="domain" description="C2H2-type" evidence="14">
    <location>
        <begin position="239"/>
        <end position="266"/>
    </location>
</feature>
<dbReference type="GO" id="GO:0010468">
    <property type="term" value="P:regulation of gene expression"/>
    <property type="evidence" value="ECO:0007669"/>
    <property type="project" value="TreeGrafter"/>
</dbReference>
<evidence type="ECO:0000256" key="4">
    <source>
        <dbReference type="ARBA" id="ARBA00022723"/>
    </source>
</evidence>
<keyword evidence="5" id="KW-0677">Repeat</keyword>
<feature type="domain" description="C2H2-type" evidence="14">
    <location>
        <begin position="294"/>
        <end position="321"/>
    </location>
</feature>
<evidence type="ECO:0000256" key="13">
    <source>
        <dbReference type="SAM" id="MobiDB-lite"/>
    </source>
</evidence>
<dbReference type="FunFam" id="3.30.160.60:FF:000710">
    <property type="entry name" value="Zinc finger protein 768"/>
    <property type="match status" value="1"/>
</dbReference>
<dbReference type="PANTHER" id="PTHR16515">
    <property type="entry name" value="PR DOMAIN ZINC FINGER PROTEIN"/>
    <property type="match status" value="1"/>
</dbReference>
<dbReference type="PANTHER" id="PTHR16515:SF50">
    <property type="entry name" value="GASTRULA ZINC FINGER PROTEIN XLCGF57.1-LIKE"/>
    <property type="match status" value="1"/>
</dbReference>
<dbReference type="FunFam" id="3.30.160.60:FF:001009">
    <property type="entry name" value="Zinc finger protein 26"/>
    <property type="match status" value="1"/>
</dbReference>
<evidence type="ECO:0000256" key="6">
    <source>
        <dbReference type="ARBA" id="ARBA00022771"/>
    </source>
</evidence>
<dbReference type="GO" id="GO:0008270">
    <property type="term" value="F:zinc ion binding"/>
    <property type="evidence" value="ECO:0007669"/>
    <property type="project" value="UniProtKB-KW"/>
</dbReference>
<dbReference type="InterPro" id="IPR013087">
    <property type="entry name" value="Znf_C2H2_type"/>
</dbReference>
<keyword evidence="6 12" id="KW-0863">Zinc-finger</keyword>
<feature type="domain" description="SCAN box" evidence="15">
    <location>
        <begin position="17"/>
        <end position="95"/>
    </location>
</feature>
<reference evidence="16" key="2">
    <citation type="submission" date="2025-09" db="UniProtKB">
        <authorList>
            <consortium name="Ensembl"/>
        </authorList>
    </citation>
    <scope>IDENTIFICATION</scope>
</reference>
<keyword evidence="10" id="KW-0804">Transcription</keyword>
<evidence type="ECO:0000313" key="17">
    <source>
        <dbReference type="Proteomes" id="UP000694569"/>
    </source>
</evidence>
<evidence type="ECO:0000256" key="1">
    <source>
        <dbReference type="ARBA" id="ARBA00003767"/>
    </source>
</evidence>
<dbReference type="GO" id="GO:0005634">
    <property type="term" value="C:nucleus"/>
    <property type="evidence" value="ECO:0007669"/>
    <property type="project" value="UniProtKB-SubCell"/>
</dbReference>
<dbReference type="FunFam" id="3.30.160.60:FF:000812">
    <property type="entry name" value="zinc finger protein 23 isoform X2"/>
    <property type="match status" value="1"/>
</dbReference>
<feature type="domain" description="C2H2-type" evidence="14">
    <location>
        <begin position="378"/>
        <end position="405"/>
    </location>
</feature>
<evidence type="ECO:0000256" key="12">
    <source>
        <dbReference type="PROSITE-ProRule" id="PRU00042"/>
    </source>
</evidence>
<evidence type="ECO:0000256" key="11">
    <source>
        <dbReference type="ARBA" id="ARBA00023242"/>
    </source>
</evidence>
<dbReference type="InterPro" id="IPR036236">
    <property type="entry name" value="Znf_C2H2_sf"/>
</dbReference>
<feature type="domain" description="C2H2-type" evidence="14">
    <location>
        <begin position="267"/>
        <end position="294"/>
    </location>
</feature>
<dbReference type="FunFam" id="3.30.160.60:FF:000557">
    <property type="entry name" value="zinc finger and SCAN domain-containing protein 29"/>
    <property type="match status" value="1"/>
</dbReference>
<reference evidence="16" key="1">
    <citation type="submission" date="2025-08" db="UniProtKB">
        <authorList>
            <consortium name="Ensembl"/>
        </authorList>
    </citation>
    <scope>IDENTIFICATION</scope>
</reference>
<dbReference type="Pfam" id="PF00096">
    <property type="entry name" value="zf-C2H2"/>
    <property type="match status" value="9"/>
</dbReference>
<dbReference type="SMART" id="SM00355">
    <property type="entry name" value="ZnF_C2H2"/>
    <property type="match status" value="9"/>
</dbReference>
<dbReference type="Gene3D" id="3.30.160.60">
    <property type="entry name" value="Classic Zinc Finger"/>
    <property type="match status" value="9"/>
</dbReference>
<evidence type="ECO:0000259" key="15">
    <source>
        <dbReference type="PROSITE" id="PS50804"/>
    </source>
</evidence>
<dbReference type="Ensembl" id="ENSLLET00000012048.1">
    <property type="protein sequence ID" value="ENSLLEP00000011584.1"/>
    <property type="gene ID" value="ENSLLEG00000007337.1"/>
</dbReference>
<evidence type="ECO:0000256" key="10">
    <source>
        <dbReference type="ARBA" id="ARBA00023163"/>
    </source>
</evidence>
<evidence type="ECO:0000256" key="9">
    <source>
        <dbReference type="ARBA" id="ARBA00023125"/>
    </source>
</evidence>
<dbReference type="Gene3D" id="1.10.4020.10">
    <property type="entry name" value="DNA breaking-rejoining enzymes"/>
    <property type="match status" value="1"/>
</dbReference>
<sequence length="459" mass="52894">MKCTGPTGSGSWRVTSRTKFRNSRRPSGATHVEWAHRLQRDLRTWLSGSQAETVAEITQLLLLEQFFEHTPSAIREWVRDKKPHTVQQAATWADEYTDTRKLPGGSGPWPAVPENYCRPSLQEYRKSPKMSSGIAFEEPVPYIDKNIMKSLPEEQEEIMIKDEDLHSSENSKEPENPGLSSLTLLYPDSEKCLRTNASLGKHRVHVGEKLFTCSECGKCFKTKGVLNKHERIHTGEKPFACSECRKCFRTKDELTLHERIHTGEKPFACSECEKCFRTKTALTVHERIHTGKPFACSECGKCFRRKRVLTKHERIHTGEKPFACSECEKCFRRKDELIVHERIHTGEKPFACSECETCFKTKGELNKHERIHTGEKPFACSECGKCFRRKCVLTKHERIHAGEKPFKCSQCGKCFCVKDELTIHKRFHTGERPFPCSECRKCFRSKCNLTAHERTHTRV</sequence>
<dbReference type="InterPro" id="IPR003309">
    <property type="entry name" value="SCAN_dom"/>
</dbReference>
<feature type="region of interest" description="Disordered" evidence="13">
    <location>
        <begin position="1"/>
        <end position="28"/>
    </location>
</feature>
<feature type="domain" description="C2H2-type" evidence="14">
    <location>
        <begin position="211"/>
        <end position="238"/>
    </location>
</feature>
<dbReference type="FunFam" id="3.30.160.60:FF:000936">
    <property type="entry name" value="Zinc finger protein 577"/>
    <property type="match status" value="1"/>
</dbReference>
<dbReference type="InterPro" id="IPR038269">
    <property type="entry name" value="SCAN_sf"/>
</dbReference>
<keyword evidence="9" id="KW-0238">DNA-binding</keyword>
<dbReference type="FunFam" id="3.30.160.60:FF:001480">
    <property type="entry name" value="Si:cabz01071911.3"/>
    <property type="match status" value="3"/>
</dbReference>
<feature type="domain" description="C2H2-type" evidence="14">
    <location>
        <begin position="406"/>
        <end position="433"/>
    </location>
</feature>
<proteinExistence type="inferred from homology"/>
<protein>
    <submittedName>
        <fullName evidence="16">Uncharacterized protein</fullName>
    </submittedName>
</protein>
<evidence type="ECO:0000313" key="16">
    <source>
        <dbReference type="Ensembl" id="ENSLLEP00000011584.1"/>
    </source>
</evidence>
<keyword evidence="11" id="KW-0539">Nucleus</keyword>
<dbReference type="InterPro" id="IPR050331">
    <property type="entry name" value="Zinc_finger"/>
</dbReference>
<dbReference type="Pfam" id="PF02023">
    <property type="entry name" value="SCAN"/>
    <property type="match status" value="1"/>
</dbReference>
<feature type="domain" description="C2H2-type" evidence="14">
    <location>
        <begin position="434"/>
        <end position="459"/>
    </location>
</feature>
<dbReference type="PROSITE" id="PS50157">
    <property type="entry name" value="ZINC_FINGER_C2H2_2"/>
    <property type="match status" value="9"/>
</dbReference>
<comment type="function">
    <text evidence="1">May be involved in transcriptional regulation.</text>
</comment>
<dbReference type="SUPFAM" id="SSF47353">
    <property type="entry name" value="Retrovirus capsid dimerization domain-like"/>
    <property type="match status" value="1"/>
</dbReference>
<organism evidence="16 17">
    <name type="scientific">Leptobrachium leishanense</name>
    <name type="common">Leishan spiny toad</name>
    <dbReference type="NCBI Taxonomy" id="445787"/>
    <lineage>
        <taxon>Eukaryota</taxon>
        <taxon>Metazoa</taxon>
        <taxon>Chordata</taxon>
        <taxon>Craniata</taxon>
        <taxon>Vertebrata</taxon>
        <taxon>Euteleostomi</taxon>
        <taxon>Amphibia</taxon>
        <taxon>Batrachia</taxon>
        <taxon>Anura</taxon>
        <taxon>Pelobatoidea</taxon>
        <taxon>Megophryidae</taxon>
        <taxon>Leptobrachium</taxon>
    </lineage>
</organism>
<keyword evidence="4" id="KW-0479">Metal-binding</keyword>
<dbReference type="AlphaFoldDB" id="A0A8C5M9W0"/>
<dbReference type="GO" id="GO:0003677">
    <property type="term" value="F:DNA binding"/>
    <property type="evidence" value="ECO:0007669"/>
    <property type="project" value="UniProtKB-KW"/>
</dbReference>
<evidence type="ECO:0000256" key="8">
    <source>
        <dbReference type="ARBA" id="ARBA00023015"/>
    </source>
</evidence>
<dbReference type="Proteomes" id="UP000694569">
    <property type="component" value="Unplaced"/>
</dbReference>
<evidence type="ECO:0000256" key="7">
    <source>
        <dbReference type="ARBA" id="ARBA00022833"/>
    </source>
</evidence>
<dbReference type="GeneTree" id="ENSGT01150000286918"/>
<comment type="similarity">
    <text evidence="3">Belongs to the krueppel C2H2-type zinc-finger protein family.</text>
</comment>
<dbReference type="FunFam" id="3.30.160.60:FF:000478">
    <property type="entry name" value="Zinc finger protein 133"/>
    <property type="match status" value="1"/>
</dbReference>
<evidence type="ECO:0000256" key="3">
    <source>
        <dbReference type="ARBA" id="ARBA00006991"/>
    </source>
</evidence>
<name>A0A8C5M9W0_9ANUR</name>
<evidence type="ECO:0000256" key="5">
    <source>
        <dbReference type="ARBA" id="ARBA00022737"/>
    </source>
</evidence>
<feature type="domain" description="C2H2-type" evidence="14">
    <location>
        <begin position="350"/>
        <end position="377"/>
    </location>
</feature>
<comment type="subcellular location">
    <subcellularLocation>
        <location evidence="2">Nucleus</location>
    </subcellularLocation>
</comment>
<dbReference type="SUPFAM" id="SSF57667">
    <property type="entry name" value="beta-beta-alpha zinc fingers"/>
    <property type="match status" value="5"/>
</dbReference>
<evidence type="ECO:0000256" key="2">
    <source>
        <dbReference type="ARBA" id="ARBA00004123"/>
    </source>
</evidence>
<keyword evidence="8" id="KW-0805">Transcription regulation</keyword>
<feature type="domain" description="C2H2-type" evidence="14">
    <location>
        <begin position="322"/>
        <end position="349"/>
    </location>
</feature>